<keyword evidence="4" id="KW-0645">Protease</keyword>
<dbReference type="PANTHER" id="PTHR39430">
    <property type="entry name" value="MEMBRANE-ASSOCIATED PROTEASE-RELATED"/>
    <property type="match status" value="1"/>
</dbReference>
<keyword evidence="4" id="KW-0378">Hydrolase</keyword>
<gene>
    <name evidence="4" type="ORF">JHK64_05830</name>
</gene>
<protein>
    <submittedName>
        <fullName evidence="4">CPBP family intramembrane metalloprotease</fullName>
    </submittedName>
</protein>
<evidence type="ECO:0000259" key="3">
    <source>
        <dbReference type="Pfam" id="PF02517"/>
    </source>
</evidence>
<dbReference type="PANTHER" id="PTHR39430:SF1">
    <property type="entry name" value="PROTEASE"/>
    <property type="match status" value="1"/>
</dbReference>
<dbReference type="GO" id="GO:0080120">
    <property type="term" value="P:CAAX-box protein maturation"/>
    <property type="evidence" value="ECO:0007669"/>
    <property type="project" value="UniProtKB-ARBA"/>
</dbReference>
<dbReference type="RefSeq" id="WP_199568065.1">
    <property type="nucleotide sequence ID" value="NZ_JAENBP010000007.1"/>
</dbReference>
<organism evidence="4 5">
    <name type="scientific">Streptococcus zalophi</name>
    <dbReference type="NCBI Taxonomy" id="640031"/>
    <lineage>
        <taxon>Bacteria</taxon>
        <taxon>Bacillati</taxon>
        <taxon>Bacillota</taxon>
        <taxon>Bacilli</taxon>
        <taxon>Lactobacillales</taxon>
        <taxon>Streptococcaceae</taxon>
        <taxon>Streptococcus</taxon>
    </lineage>
</organism>
<feature type="transmembrane region" description="Helical" evidence="2">
    <location>
        <begin position="185"/>
        <end position="203"/>
    </location>
</feature>
<keyword evidence="2" id="KW-1133">Transmembrane helix</keyword>
<accession>A0A934PAT6</accession>
<reference evidence="4 5" key="1">
    <citation type="journal article" date="2021" name="Int. J. Syst. Evol. Microbiol.">
        <title>Streptococcus vicugnae sp. nov., isolated from faeces of alpacas (Vicugna pacos) and cattle (Bos taurus), Streptococcus zalophi sp. nov., and Streptococcus pacificus sp. nov., isolated from respiratory tract of California sea lions (Zalophus californianus).</title>
        <authorList>
            <person name="Volokhov D.V."/>
            <person name="Zagorodnyaya T.A."/>
            <person name="Shen Z."/>
            <person name="Blom J."/>
            <person name="Furtak V.A."/>
            <person name="Eisenberg T."/>
            <person name="Fan P."/>
            <person name="Jeong K.C."/>
            <person name="Gao Y."/>
            <person name="Zhang S."/>
            <person name="Amselle M."/>
        </authorList>
    </citation>
    <scope>NUCLEOTIDE SEQUENCE [LARGE SCALE GENOMIC DNA]</scope>
    <source>
        <strain evidence="5">CSL7508-lung</strain>
    </source>
</reference>
<evidence type="ECO:0000256" key="2">
    <source>
        <dbReference type="SAM" id="Phobius"/>
    </source>
</evidence>
<feature type="transmembrane region" description="Helical" evidence="2">
    <location>
        <begin position="94"/>
        <end position="120"/>
    </location>
</feature>
<feature type="transmembrane region" description="Helical" evidence="2">
    <location>
        <begin position="255"/>
        <end position="276"/>
    </location>
</feature>
<dbReference type="AlphaFoldDB" id="A0A934PAT6"/>
<proteinExistence type="inferred from homology"/>
<feature type="domain" description="CAAX prenyl protease 2/Lysostaphin resistance protein A-like" evidence="3">
    <location>
        <begin position="129"/>
        <end position="221"/>
    </location>
</feature>
<keyword evidence="2" id="KW-0472">Membrane</keyword>
<dbReference type="GO" id="GO:0008237">
    <property type="term" value="F:metallopeptidase activity"/>
    <property type="evidence" value="ECO:0007669"/>
    <property type="project" value="UniProtKB-KW"/>
</dbReference>
<name>A0A934PAT6_9STRE</name>
<evidence type="ECO:0000256" key="1">
    <source>
        <dbReference type="ARBA" id="ARBA00009067"/>
    </source>
</evidence>
<keyword evidence="5" id="KW-1185">Reference proteome</keyword>
<dbReference type="InterPro" id="IPR003675">
    <property type="entry name" value="Rce1/LyrA-like_dom"/>
</dbReference>
<dbReference type="Pfam" id="PF02517">
    <property type="entry name" value="Rce1-like"/>
    <property type="match status" value="1"/>
</dbReference>
<dbReference type="EMBL" id="JAENBP010000007">
    <property type="protein sequence ID" value="MBJ8350149.1"/>
    <property type="molecule type" value="Genomic_DNA"/>
</dbReference>
<keyword evidence="4" id="KW-0482">Metalloprotease</keyword>
<feature type="transmembrane region" description="Helical" evidence="2">
    <location>
        <begin position="126"/>
        <end position="148"/>
    </location>
</feature>
<evidence type="ECO:0000313" key="5">
    <source>
        <dbReference type="Proteomes" id="UP000644875"/>
    </source>
</evidence>
<feature type="transmembrane region" description="Helical" evidence="2">
    <location>
        <begin position="21"/>
        <end position="43"/>
    </location>
</feature>
<comment type="caution">
    <text evidence="4">The sequence shown here is derived from an EMBL/GenBank/DDBJ whole genome shotgun (WGS) entry which is preliminary data.</text>
</comment>
<feature type="transmembrane region" description="Helical" evidence="2">
    <location>
        <begin position="55"/>
        <end position="73"/>
    </location>
</feature>
<dbReference type="Proteomes" id="UP000644875">
    <property type="component" value="Unassembled WGS sequence"/>
</dbReference>
<evidence type="ECO:0000313" key="4">
    <source>
        <dbReference type="EMBL" id="MBJ8350149.1"/>
    </source>
</evidence>
<keyword evidence="2" id="KW-0812">Transmembrane</keyword>
<comment type="similarity">
    <text evidence="1">Belongs to the UPF0177 family.</text>
</comment>
<sequence>MEKTIISAKQKSQFNLGWLTGPLVGFLLLTLAETISFIVIVPFFPYQIPPLEVQLFSFISISLVVIVWGKFVEKSPWQGLGFTKIKAFQSFLKGWGIGIAMILTCVFLMFLFGVISFVGFQLSPNLVFQFIILMFAWTIQASGEEILTRGWLFSSVSARYQVLLGIIVSSLFFTLLHLGNDHLSVIPVFDLFLFGVLAALYTLKTNNIWGISGIHAAWNCFQGSFFNFNVSGTAASESFIKVSVNGPAWLSGGDFGIEGSIFSILVQLIIIIWLIYDLKKNDYFSFFSK</sequence>
<feature type="transmembrane region" description="Helical" evidence="2">
    <location>
        <begin position="160"/>
        <end position="179"/>
    </location>
</feature>
<dbReference type="GO" id="GO:0004175">
    <property type="term" value="F:endopeptidase activity"/>
    <property type="evidence" value="ECO:0007669"/>
    <property type="project" value="UniProtKB-ARBA"/>
</dbReference>